<dbReference type="NCBIfam" id="TIGR03440">
    <property type="entry name" value="egtB_TIGR03440"/>
    <property type="match status" value="1"/>
</dbReference>
<protein>
    <submittedName>
        <fullName evidence="6">Ergothioneine biosynthesis protein EgtB</fullName>
    </submittedName>
</protein>
<dbReference type="InterPro" id="IPR016187">
    <property type="entry name" value="CTDL_fold"/>
</dbReference>
<dbReference type="AlphaFoldDB" id="A0A3D6BM10"/>
<evidence type="ECO:0000313" key="6">
    <source>
        <dbReference type="EMBL" id="HCY80241.1"/>
    </source>
</evidence>
<evidence type="ECO:0000313" key="7">
    <source>
        <dbReference type="Proteomes" id="UP000263268"/>
    </source>
</evidence>
<proteinExistence type="predicted"/>
<comment type="pathway">
    <text evidence="3">Amino-acid biosynthesis; ergothioneine biosynthesis.</text>
</comment>
<feature type="domain" description="DinB-like" evidence="5">
    <location>
        <begin position="11"/>
        <end position="123"/>
    </location>
</feature>
<keyword evidence="1" id="KW-0560">Oxidoreductase</keyword>
<dbReference type="GO" id="GO:0052699">
    <property type="term" value="P:ergothioneine biosynthetic process"/>
    <property type="evidence" value="ECO:0007669"/>
    <property type="project" value="InterPro"/>
</dbReference>
<reference evidence="6 7" key="1">
    <citation type="journal article" date="2018" name="Nat. Biotechnol.">
        <title>A standardized bacterial taxonomy based on genome phylogeny substantially revises the tree of life.</title>
        <authorList>
            <person name="Parks D.H."/>
            <person name="Chuvochina M."/>
            <person name="Waite D.W."/>
            <person name="Rinke C."/>
            <person name="Skarshewski A."/>
            <person name="Chaumeil P.A."/>
            <person name="Hugenholtz P."/>
        </authorList>
    </citation>
    <scope>NUCLEOTIDE SEQUENCE [LARGE SCALE GENOMIC DNA]</scope>
    <source>
        <strain evidence="6">UBA10227</strain>
    </source>
</reference>
<keyword evidence="2" id="KW-0408">Iron</keyword>
<dbReference type="Pfam" id="PF12867">
    <property type="entry name" value="DinB_2"/>
    <property type="match status" value="1"/>
</dbReference>
<gene>
    <name evidence="6" type="ORF">DHV22_00820</name>
</gene>
<dbReference type="InterPro" id="IPR005532">
    <property type="entry name" value="SUMF_dom"/>
</dbReference>
<dbReference type="InterPro" id="IPR017806">
    <property type="entry name" value="EgtB"/>
</dbReference>
<dbReference type="EMBL" id="DPRK01000018">
    <property type="protein sequence ID" value="HCY80241.1"/>
    <property type="molecule type" value="Genomic_DNA"/>
</dbReference>
<accession>A0A3D6BM10</accession>
<dbReference type="Pfam" id="PF03781">
    <property type="entry name" value="FGE-sulfatase"/>
    <property type="match status" value="2"/>
</dbReference>
<dbReference type="PANTHER" id="PTHR23150">
    <property type="entry name" value="SULFATASE MODIFYING FACTOR 1, 2"/>
    <property type="match status" value="1"/>
</dbReference>
<dbReference type="Gene3D" id="3.90.1580.10">
    <property type="entry name" value="paralog of FGE (formylglycine-generating enzyme)"/>
    <property type="match status" value="2"/>
</dbReference>
<evidence type="ECO:0000259" key="4">
    <source>
        <dbReference type="Pfam" id="PF03781"/>
    </source>
</evidence>
<sequence>MQDILQFYLVTRNQTEALCKPLKTEDYTPQSAEFASPPKWHLAHTTWFFEEMILKSNVENYQVFDDSYSFLFNSYYNSIGERIERKNRGLITRPSIEKVYAYREYIDKHMMELLKSTVSADLKKLTILGINHEQQHQELLITDLKYTFSCNPIYPKYSETNYISTKKQTSDWLEVPEGIYNIGHVGNGFCFDNELGRHRVFLEPYKISKTLVTNGDFIEFINDKGYQQTKYWLDDAWYWLQQNQVKSPLYWKLVNGVWHQYTLSGLQPVNPDAILTHVSYYEAAAYAFWAGYRLPTEFEWEVASKELDWGTVWEWTNSAYLPYPNFKIAKGAVGEYNGKFMVNLMVLRGASTATAKNHSRFTYRNFFSPNTQWQFSGIRLAK</sequence>
<organism evidence="6 7">
    <name type="scientific">Xanthomarina gelatinilytica</name>
    <dbReference type="NCBI Taxonomy" id="1137281"/>
    <lineage>
        <taxon>Bacteria</taxon>
        <taxon>Pseudomonadati</taxon>
        <taxon>Bacteroidota</taxon>
        <taxon>Flavobacteriia</taxon>
        <taxon>Flavobacteriales</taxon>
        <taxon>Flavobacteriaceae</taxon>
        <taxon>Xanthomarina</taxon>
    </lineage>
</organism>
<dbReference type="InterPro" id="IPR024775">
    <property type="entry name" value="DinB-like"/>
</dbReference>
<dbReference type="InterPro" id="IPR042095">
    <property type="entry name" value="SUMF_sf"/>
</dbReference>
<feature type="domain" description="Sulfatase-modifying factor enzyme-like" evidence="4">
    <location>
        <begin position="169"/>
        <end position="304"/>
    </location>
</feature>
<comment type="caution">
    <text evidence="6">The sequence shown here is derived from an EMBL/GenBank/DDBJ whole genome shotgun (WGS) entry which is preliminary data.</text>
</comment>
<dbReference type="InterPro" id="IPR051043">
    <property type="entry name" value="Sulfatase_Mod_Factor_Kinase"/>
</dbReference>
<evidence type="ECO:0000256" key="2">
    <source>
        <dbReference type="ARBA" id="ARBA00023004"/>
    </source>
</evidence>
<dbReference type="Proteomes" id="UP000263268">
    <property type="component" value="Unassembled WGS sequence"/>
</dbReference>
<feature type="domain" description="Sulfatase-modifying factor enzyme-like" evidence="4">
    <location>
        <begin position="310"/>
        <end position="382"/>
    </location>
</feature>
<evidence type="ECO:0000256" key="1">
    <source>
        <dbReference type="ARBA" id="ARBA00023002"/>
    </source>
</evidence>
<evidence type="ECO:0000256" key="3">
    <source>
        <dbReference type="ARBA" id="ARBA00037882"/>
    </source>
</evidence>
<dbReference type="PANTHER" id="PTHR23150:SF36">
    <property type="entry name" value="HERCYNINE OXYGENASE"/>
    <property type="match status" value="1"/>
</dbReference>
<name>A0A3D6BM10_9FLAO</name>
<dbReference type="SUPFAM" id="SSF56436">
    <property type="entry name" value="C-type lectin-like"/>
    <property type="match status" value="1"/>
</dbReference>
<evidence type="ECO:0000259" key="5">
    <source>
        <dbReference type="Pfam" id="PF12867"/>
    </source>
</evidence>